<evidence type="ECO:0000313" key="2">
    <source>
        <dbReference type="EMBL" id="KKN58977.1"/>
    </source>
</evidence>
<organism evidence="2">
    <name type="scientific">marine sediment metagenome</name>
    <dbReference type="NCBI Taxonomy" id="412755"/>
    <lineage>
        <taxon>unclassified sequences</taxon>
        <taxon>metagenomes</taxon>
        <taxon>ecological metagenomes</taxon>
    </lineage>
</organism>
<feature type="domain" description="DUF3850" evidence="1">
    <location>
        <begin position="3"/>
        <end position="76"/>
    </location>
</feature>
<dbReference type="Pfam" id="PF12961">
    <property type="entry name" value="DUF3850"/>
    <property type="match status" value="1"/>
</dbReference>
<comment type="caution">
    <text evidence="2">The sequence shown here is derived from an EMBL/GenBank/DDBJ whole genome shotgun (WGS) entry which is preliminary data.</text>
</comment>
<gene>
    <name evidence="2" type="ORF">LCGC14_0546520</name>
</gene>
<protein>
    <recommendedName>
        <fullName evidence="1">DUF3850 domain-containing protein</fullName>
    </recommendedName>
</protein>
<dbReference type="InterPro" id="IPR039440">
    <property type="entry name" value="DUF3850"/>
</dbReference>
<dbReference type="EMBL" id="LAZR01000743">
    <property type="protein sequence ID" value="KKN58977.1"/>
    <property type="molecule type" value="Genomic_DNA"/>
</dbReference>
<name>A0A0F9S9N5_9ZZZZ</name>
<dbReference type="SUPFAM" id="SSF88697">
    <property type="entry name" value="PUA domain-like"/>
    <property type="match status" value="1"/>
</dbReference>
<dbReference type="Gene3D" id="2.30.130.30">
    <property type="entry name" value="Hypothetical protein"/>
    <property type="match status" value="1"/>
</dbReference>
<dbReference type="AlphaFoldDB" id="A0A0F9S9N5"/>
<dbReference type="InterPro" id="IPR015947">
    <property type="entry name" value="PUA-like_sf"/>
</dbReference>
<evidence type="ECO:0000259" key="1">
    <source>
        <dbReference type="Pfam" id="PF12961"/>
    </source>
</evidence>
<reference evidence="2" key="1">
    <citation type="journal article" date="2015" name="Nature">
        <title>Complex archaea that bridge the gap between prokaryotes and eukaryotes.</title>
        <authorList>
            <person name="Spang A."/>
            <person name="Saw J.H."/>
            <person name="Jorgensen S.L."/>
            <person name="Zaremba-Niedzwiedzka K."/>
            <person name="Martijn J."/>
            <person name="Lind A.E."/>
            <person name="van Eijk R."/>
            <person name="Schleper C."/>
            <person name="Guy L."/>
            <person name="Ettema T.J."/>
        </authorList>
    </citation>
    <scope>NUCLEOTIDE SEQUENCE</scope>
</reference>
<accession>A0A0F9S9N5</accession>
<proteinExistence type="predicted"/>
<sequence length="88" mass="10403">MITHSLKTVNPFFSDIWNGIKKFDVRLNDRDFKVGDSLFLKEYGLEGYRPRAIMCKIIYFFNGYLMLKDGYVILGIKIIEKIEDAWET</sequence>